<feature type="transmembrane region" description="Helical" evidence="11">
    <location>
        <begin position="694"/>
        <end position="719"/>
    </location>
</feature>
<feature type="transmembrane region" description="Helical" evidence="11">
    <location>
        <begin position="830"/>
        <end position="851"/>
    </location>
</feature>
<dbReference type="GO" id="GO:0016020">
    <property type="term" value="C:membrane"/>
    <property type="evidence" value="ECO:0007669"/>
    <property type="project" value="InterPro"/>
</dbReference>
<keyword evidence="8" id="KW-1278">Translocase</keyword>
<dbReference type="InterPro" id="IPR023299">
    <property type="entry name" value="ATPase_P-typ_cyto_dom_N"/>
</dbReference>
<evidence type="ECO:0000313" key="14">
    <source>
        <dbReference type="Proteomes" id="UP000292639"/>
    </source>
</evidence>
<keyword evidence="5" id="KW-0547">Nucleotide-binding</keyword>
<proteinExistence type="inferred from homology"/>
<dbReference type="SMART" id="SM00831">
    <property type="entry name" value="Cation_ATPase_N"/>
    <property type="match status" value="1"/>
</dbReference>
<dbReference type="InterPro" id="IPR018303">
    <property type="entry name" value="ATPase_P-typ_P_site"/>
</dbReference>
<dbReference type="GO" id="GO:0015662">
    <property type="term" value="F:P-type ion transporter activity"/>
    <property type="evidence" value="ECO:0007669"/>
    <property type="project" value="UniProtKB-ARBA"/>
</dbReference>
<dbReference type="PANTHER" id="PTHR42861">
    <property type="entry name" value="CALCIUM-TRANSPORTING ATPASE"/>
    <property type="match status" value="1"/>
</dbReference>
<comment type="caution">
    <text evidence="13">The sequence shown here is derived from an EMBL/GenBank/DDBJ whole genome shotgun (WGS) entry which is preliminary data.</text>
</comment>
<evidence type="ECO:0000256" key="2">
    <source>
        <dbReference type="ARBA" id="ARBA00005675"/>
    </source>
</evidence>
<evidence type="ECO:0000256" key="10">
    <source>
        <dbReference type="ARBA" id="ARBA00023136"/>
    </source>
</evidence>
<keyword evidence="3" id="KW-0597">Phosphoprotein</keyword>
<dbReference type="Proteomes" id="UP000292639">
    <property type="component" value="Unassembled WGS sequence"/>
</dbReference>
<evidence type="ECO:0000256" key="3">
    <source>
        <dbReference type="ARBA" id="ARBA00022553"/>
    </source>
</evidence>
<dbReference type="SFLD" id="SFLDS00003">
    <property type="entry name" value="Haloacid_Dehalogenase"/>
    <property type="match status" value="1"/>
</dbReference>
<feature type="transmembrane region" description="Helical" evidence="11">
    <location>
        <begin position="725"/>
        <end position="743"/>
    </location>
</feature>
<evidence type="ECO:0000313" key="13">
    <source>
        <dbReference type="EMBL" id="TBU96021.1"/>
    </source>
</evidence>
<evidence type="ECO:0000259" key="12">
    <source>
        <dbReference type="SMART" id="SM00831"/>
    </source>
</evidence>
<dbReference type="Pfam" id="PF00690">
    <property type="entry name" value="Cation_ATPase_N"/>
    <property type="match status" value="1"/>
</dbReference>
<organism evidence="13 14">
    <name type="scientific">Stutzerimonas kirkiae</name>
    <dbReference type="NCBI Taxonomy" id="2211392"/>
    <lineage>
        <taxon>Bacteria</taxon>
        <taxon>Pseudomonadati</taxon>
        <taxon>Pseudomonadota</taxon>
        <taxon>Gammaproteobacteria</taxon>
        <taxon>Pseudomonadales</taxon>
        <taxon>Pseudomonadaceae</taxon>
        <taxon>Stutzerimonas</taxon>
    </lineage>
</organism>
<dbReference type="Gene3D" id="2.70.150.10">
    <property type="entry name" value="Calcium-transporting ATPase, cytoplasmic transduction domain A"/>
    <property type="match status" value="1"/>
</dbReference>
<reference evidence="13 14" key="1">
    <citation type="submission" date="2018-06" db="EMBL/GenBank/DDBJ databases">
        <title>Three novel Pseudomonas species isolated from symptomatic oak.</title>
        <authorList>
            <person name="Bueno-Gonzalez V."/>
            <person name="Brady C."/>
        </authorList>
    </citation>
    <scope>NUCLEOTIDE SEQUENCE [LARGE SCALE GENOMIC DNA]</scope>
    <source>
        <strain evidence="13 14">P17C</strain>
    </source>
</reference>
<dbReference type="InterPro" id="IPR004014">
    <property type="entry name" value="ATPase_P-typ_cation-transptr_N"/>
</dbReference>
<dbReference type="CDD" id="cd02080">
    <property type="entry name" value="P-type_ATPase_cation"/>
    <property type="match status" value="1"/>
</dbReference>
<gene>
    <name evidence="13" type="ORF">DNJ96_11270</name>
</gene>
<feature type="domain" description="Cation-transporting P-type ATPase N-terminal" evidence="12">
    <location>
        <begin position="8"/>
        <end position="81"/>
    </location>
</feature>
<dbReference type="Gene3D" id="3.40.1110.10">
    <property type="entry name" value="Calcium-transporting ATPase, cytoplasmic domain N"/>
    <property type="match status" value="1"/>
</dbReference>
<feature type="transmembrane region" description="Helical" evidence="11">
    <location>
        <begin position="799"/>
        <end position="818"/>
    </location>
</feature>
<keyword evidence="14" id="KW-1185">Reference proteome</keyword>
<sequence>MPAPHDPNWHELPASECLQSLDSDRAGLCTEQVELLRQRHGYNRLPEVARHGPLLRFFMQFHNILLYVMLGAAVVTALLGHWVDTGVIFAAVLVNAIIGFIQEGKAQSALDSIRNMLSTRANVLRDGRRVEVDASELVPGDIVLLVSGDKVPADLRLLDVRNLRVDEAALTGESLPMEKNEQAVAADAALGDRYCMAWSGTLVVYGQASGLVVATGAQTELGKINSMLARVQAISTPLLRQIDRFGRGLAMVILAMVAATFALGTLWRGHDPGEMFMMAVALTASAIPEGLPAIMTVMLALGVQRMARRHAIIRRLPAVETLGSVTVICSDKTGTLTRNEMTVQRVICADARYQVGGVGYAPEGEISRDGAKLSPEERQRLQLIGHACLLCNDARIQPEGQGWRIEGDPTEAALLVLAAKNRLESEQVLSTWTCRDSIPFESEHRFRASLNHAGPGQTSIFMVGAPERLLEICDHQLGLDGEQPLDPDYWRRMATDTAAQGLRLLALARRRVDDSQQLLGFEDIDQGGFSLLALVGMIDPPREEAIAAVAECHDAGIRVKMITGDHADTARAIGAELGIGVGRPALTGAELALMSDEALRQVVMDIDVFARASPEHKLRLVQAMQACGQVVAMTGDGVNDAPALKRADVGVAMGLKGTEAAKESADVVLVDDNFATIGNAVREGRAIYDNLKKFILFMLPTNGGEALIVISAILFQFALPLTPAQVLWINMVTSCTLGMALAAEPTERGIMRRPPRPPSEPLLSGFFVWRVVLVSVLMMTGALGLFLWELEQGASLETARTMAVNTVVMAEMFYLLSSRHIHDSVLTREGLLGNPWILLTIAACAVLQLLYTYTAPMQNLFGAAALSADDWLKVCAAALLVLLGSELEKWLLRLHMRRRGKATGR</sequence>
<evidence type="ECO:0000256" key="11">
    <source>
        <dbReference type="SAM" id="Phobius"/>
    </source>
</evidence>
<feature type="transmembrane region" description="Helical" evidence="11">
    <location>
        <begin position="763"/>
        <end position="787"/>
    </location>
</feature>
<evidence type="ECO:0000256" key="5">
    <source>
        <dbReference type="ARBA" id="ARBA00022741"/>
    </source>
</evidence>
<dbReference type="InterPro" id="IPR008250">
    <property type="entry name" value="ATPase_P-typ_transduc_dom_A_sf"/>
</dbReference>
<comment type="subcellular location">
    <subcellularLocation>
        <location evidence="1">Endomembrane system</location>
        <topology evidence="1">Multi-pass membrane protein</topology>
    </subcellularLocation>
</comment>
<dbReference type="Gene3D" id="1.20.1110.10">
    <property type="entry name" value="Calcium-transporting ATPase, transmembrane domain"/>
    <property type="match status" value="1"/>
</dbReference>
<accession>A0A4Q9R684</accession>
<dbReference type="SUPFAM" id="SSF56784">
    <property type="entry name" value="HAD-like"/>
    <property type="match status" value="1"/>
</dbReference>
<dbReference type="SUPFAM" id="SSF81653">
    <property type="entry name" value="Calcium ATPase, transduction domain A"/>
    <property type="match status" value="1"/>
</dbReference>
<dbReference type="EMBL" id="QJUP01000014">
    <property type="protein sequence ID" value="TBU96021.1"/>
    <property type="molecule type" value="Genomic_DNA"/>
</dbReference>
<dbReference type="Pfam" id="PF00122">
    <property type="entry name" value="E1-E2_ATPase"/>
    <property type="match status" value="1"/>
</dbReference>
<dbReference type="GO" id="GO:0012505">
    <property type="term" value="C:endomembrane system"/>
    <property type="evidence" value="ECO:0007669"/>
    <property type="project" value="UniProtKB-SubCell"/>
</dbReference>
<dbReference type="InterPro" id="IPR036412">
    <property type="entry name" value="HAD-like_sf"/>
</dbReference>
<dbReference type="RefSeq" id="WP_131184150.1">
    <property type="nucleotide sequence ID" value="NZ_QJUO01000010.1"/>
</dbReference>
<keyword evidence="6" id="KW-0067">ATP-binding</keyword>
<feature type="transmembrane region" description="Helical" evidence="11">
    <location>
        <begin position="64"/>
        <end position="82"/>
    </location>
</feature>
<dbReference type="GO" id="GO:0016887">
    <property type="term" value="F:ATP hydrolysis activity"/>
    <property type="evidence" value="ECO:0007669"/>
    <property type="project" value="InterPro"/>
</dbReference>
<evidence type="ECO:0000256" key="1">
    <source>
        <dbReference type="ARBA" id="ARBA00004127"/>
    </source>
</evidence>
<keyword evidence="9 11" id="KW-1133">Transmembrane helix</keyword>
<dbReference type="NCBIfam" id="TIGR01494">
    <property type="entry name" value="ATPase_P-type"/>
    <property type="match status" value="2"/>
</dbReference>
<dbReference type="InterPro" id="IPR001757">
    <property type="entry name" value="P_typ_ATPase"/>
</dbReference>
<dbReference type="InterPro" id="IPR006068">
    <property type="entry name" value="ATPase_P-typ_cation-transptr_C"/>
</dbReference>
<dbReference type="FunFam" id="3.40.50.1000:FF:000028">
    <property type="entry name" value="Calcium-transporting P-type ATPase, putative"/>
    <property type="match status" value="1"/>
</dbReference>
<dbReference type="PRINTS" id="PR00119">
    <property type="entry name" value="CATATPASE"/>
</dbReference>
<dbReference type="SFLD" id="SFLDF00027">
    <property type="entry name" value="p-type_atpase"/>
    <property type="match status" value="1"/>
</dbReference>
<dbReference type="InterPro" id="IPR059000">
    <property type="entry name" value="ATPase_P-type_domA"/>
</dbReference>
<feature type="transmembrane region" description="Helical" evidence="11">
    <location>
        <begin position="275"/>
        <end position="301"/>
    </location>
</feature>
<evidence type="ECO:0000256" key="7">
    <source>
        <dbReference type="ARBA" id="ARBA00022842"/>
    </source>
</evidence>
<dbReference type="SFLD" id="SFLDG00002">
    <property type="entry name" value="C1.7:_P-type_atpase_like"/>
    <property type="match status" value="1"/>
</dbReference>
<dbReference type="FunFam" id="3.40.50.1000:FF:000001">
    <property type="entry name" value="Phospholipid-transporting ATPase IC"/>
    <property type="match status" value="1"/>
</dbReference>
<evidence type="ECO:0000256" key="4">
    <source>
        <dbReference type="ARBA" id="ARBA00022692"/>
    </source>
</evidence>
<keyword evidence="7" id="KW-0460">Magnesium</keyword>
<protein>
    <submittedName>
        <fullName evidence="13">Carbonate dehydratase</fullName>
    </submittedName>
</protein>
<name>A0A4Q9R684_9GAMM</name>
<evidence type="ECO:0000256" key="6">
    <source>
        <dbReference type="ARBA" id="ARBA00022840"/>
    </source>
</evidence>
<dbReference type="InterPro" id="IPR044492">
    <property type="entry name" value="P_typ_ATPase_HD_dom"/>
</dbReference>
<feature type="transmembrane region" description="Helical" evidence="11">
    <location>
        <begin position="248"/>
        <end position="269"/>
    </location>
</feature>
<keyword evidence="4 11" id="KW-0812">Transmembrane</keyword>
<dbReference type="SUPFAM" id="SSF81665">
    <property type="entry name" value="Calcium ATPase, transmembrane domain M"/>
    <property type="match status" value="1"/>
</dbReference>
<dbReference type="Pfam" id="PF00689">
    <property type="entry name" value="Cation_ATPase_C"/>
    <property type="match status" value="1"/>
</dbReference>
<evidence type="ECO:0000256" key="9">
    <source>
        <dbReference type="ARBA" id="ARBA00022989"/>
    </source>
</evidence>
<dbReference type="InterPro" id="IPR023298">
    <property type="entry name" value="ATPase_P-typ_TM_dom_sf"/>
</dbReference>
<dbReference type="GO" id="GO:0005524">
    <property type="term" value="F:ATP binding"/>
    <property type="evidence" value="ECO:0007669"/>
    <property type="project" value="UniProtKB-KW"/>
</dbReference>
<keyword evidence="10 11" id="KW-0472">Membrane</keyword>
<dbReference type="Pfam" id="PF13246">
    <property type="entry name" value="Cation_ATPase"/>
    <property type="match status" value="1"/>
</dbReference>
<dbReference type="AlphaFoldDB" id="A0A4Q9R684"/>
<dbReference type="InterPro" id="IPR023214">
    <property type="entry name" value="HAD_sf"/>
</dbReference>
<comment type="similarity">
    <text evidence="2">Belongs to the cation transport ATPase (P-type) (TC 3.A.3) family. Type IIA subfamily.</text>
</comment>
<dbReference type="FunFam" id="2.70.150.10:FF:000160">
    <property type="entry name" value="Sarcoplasmic/endoplasmic reticulum calcium ATPase 1"/>
    <property type="match status" value="1"/>
</dbReference>
<dbReference type="SUPFAM" id="SSF81660">
    <property type="entry name" value="Metal cation-transporting ATPase, ATP-binding domain N"/>
    <property type="match status" value="1"/>
</dbReference>
<dbReference type="Pfam" id="PF08282">
    <property type="entry name" value="Hydrolase_3"/>
    <property type="match status" value="1"/>
</dbReference>
<dbReference type="PRINTS" id="PR00120">
    <property type="entry name" value="HATPASE"/>
</dbReference>
<dbReference type="Gene3D" id="3.40.50.1000">
    <property type="entry name" value="HAD superfamily/HAD-like"/>
    <property type="match status" value="1"/>
</dbReference>
<dbReference type="PROSITE" id="PS00154">
    <property type="entry name" value="ATPASE_E1_E2"/>
    <property type="match status" value="1"/>
</dbReference>
<evidence type="ECO:0000256" key="8">
    <source>
        <dbReference type="ARBA" id="ARBA00022967"/>
    </source>
</evidence>